<evidence type="ECO:0000313" key="9">
    <source>
        <dbReference type="EMBL" id="MDQ0179637.1"/>
    </source>
</evidence>
<dbReference type="Gene3D" id="1.10.357.10">
    <property type="entry name" value="Tetracycline Repressor, domain 2"/>
    <property type="match status" value="1"/>
</dbReference>
<dbReference type="SUPFAM" id="SSF48498">
    <property type="entry name" value="Tetracyclin repressor-like, C-terminal domain"/>
    <property type="match status" value="1"/>
</dbReference>
<keyword evidence="10" id="KW-1185">Reference proteome</keyword>
<dbReference type="InterPro" id="IPR009057">
    <property type="entry name" value="Homeodomain-like_sf"/>
</dbReference>
<dbReference type="PROSITE" id="PS50977">
    <property type="entry name" value="HTH_TETR_2"/>
    <property type="match status" value="1"/>
</dbReference>
<dbReference type="GO" id="GO:0003700">
    <property type="term" value="F:DNA-binding transcription factor activity"/>
    <property type="evidence" value="ECO:0007669"/>
    <property type="project" value="TreeGrafter"/>
</dbReference>
<dbReference type="Pfam" id="PF00440">
    <property type="entry name" value="TetR_N"/>
    <property type="match status" value="1"/>
</dbReference>
<feature type="domain" description="HTH tetR-type" evidence="7">
    <location>
        <begin position="26"/>
        <end position="86"/>
    </location>
</feature>
<dbReference type="GO" id="GO:0000976">
    <property type="term" value="F:transcription cis-regulatory region binding"/>
    <property type="evidence" value="ECO:0007669"/>
    <property type="project" value="TreeGrafter"/>
</dbReference>
<reference evidence="8 10" key="1">
    <citation type="submission" date="2023-07" db="EMBL/GenBank/DDBJ databases">
        <title>Sorghum-associated microbial communities from plants grown in Nebraska, USA.</title>
        <authorList>
            <person name="Schachtman D."/>
        </authorList>
    </citation>
    <scope>NUCLEOTIDE SEQUENCE</scope>
    <source>
        <strain evidence="8">DS1006</strain>
        <strain evidence="9 10">DS1016</strain>
    </source>
</reference>
<dbReference type="Proteomes" id="UP001230951">
    <property type="component" value="Unassembled WGS sequence"/>
</dbReference>
<dbReference type="PANTHER" id="PTHR30055:SF228">
    <property type="entry name" value="TRANSCRIPTIONAL REGULATOR-RELATED"/>
    <property type="match status" value="1"/>
</dbReference>
<sequence length="216" mass="24350">MTATTKDHEERPRAKTAGERQRHPTEVRRQLVVDAARDLIADKGLFNVLIRDISKACGVSPGTITYHFKSLDEVLMEVVKAETADFYVPLQESARGSGDPTRELLFFLEGMFGSDANSRRHWLIWFDFWSAAARDEAYGRWMSEHYDGWRSALREITERGVSEGSFVCDDPQGFAIETAAMVDGLAVQCYARGSSLPVETSRNLLIAFVRRELQIG</sequence>
<gene>
    <name evidence="8" type="ORF">J2S90_000650</name>
    <name evidence="9" type="ORF">J2S93_001053</name>
</gene>
<keyword evidence="2" id="KW-0805">Transcription regulation</keyword>
<evidence type="ECO:0000256" key="3">
    <source>
        <dbReference type="ARBA" id="ARBA00023125"/>
    </source>
</evidence>
<keyword evidence="1" id="KW-0678">Repressor</keyword>
<evidence type="ECO:0000256" key="2">
    <source>
        <dbReference type="ARBA" id="ARBA00023015"/>
    </source>
</evidence>
<dbReference type="AlphaFoldDB" id="A0AAW8D7M8"/>
<evidence type="ECO:0000256" key="5">
    <source>
        <dbReference type="PROSITE-ProRule" id="PRU00335"/>
    </source>
</evidence>
<organism evidence="8 11">
    <name type="scientific">Arthrobacter bambusae</name>
    <dbReference type="NCBI Taxonomy" id="1338426"/>
    <lineage>
        <taxon>Bacteria</taxon>
        <taxon>Bacillati</taxon>
        <taxon>Actinomycetota</taxon>
        <taxon>Actinomycetes</taxon>
        <taxon>Micrococcales</taxon>
        <taxon>Micrococcaceae</taxon>
        <taxon>Arthrobacter</taxon>
    </lineage>
</organism>
<keyword evidence="3 5" id="KW-0238">DNA-binding</keyword>
<feature type="DNA-binding region" description="H-T-H motif" evidence="5">
    <location>
        <begin position="49"/>
        <end position="68"/>
    </location>
</feature>
<evidence type="ECO:0000313" key="10">
    <source>
        <dbReference type="Proteomes" id="UP001230951"/>
    </source>
</evidence>
<dbReference type="SUPFAM" id="SSF46689">
    <property type="entry name" value="Homeodomain-like"/>
    <property type="match status" value="1"/>
</dbReference>
<feature type="region of interest" description="Disordered" evidence="6">
    <location>
        <begin position="1"/>
        <end position="25"/>
    </location>
</feature>
<dbReference type="RefSeq" id="WP_306959142.1">
    <property type="nucleotide sequence ID" value="NZ_JAUSRG010000001.1"/>
</dbReference>
<dbReference type="Proteomes" id="UP001242995">
    <property type="component" value="Unassembled WGS sequence"/>
</dbReference>
<dbReference type="EMBL" id="JAUSRG010000001">
    <property type="protein sequence ID" value="MDP9903710.1"/>
    <property type="molecule type" value="Genomic_DNA"/>
</dbReference>
<evidence type="ECO:0000256" key="6">
    <source>
        <dbReference type="SAM" id="MobiDB-lite"/>
    </source>
</evidence>
<dbReference type="EMBL" id="JAUSTF010000002">
    <property type="protein sequence ID" value="MDQ0179637.1"/>
    <property type="molecule type" value="Genomic_DNA"/>
</dbReference>
<dbReference type="PANTHER" id="PTHR30055">
    <property type="entry name" value="HTH-TYPE TRANSCRIPTIONAL REGULATOR RUTR"/>
    <property type="match status" value="1"/>
</dbReference>
<dbReference type="PRINTS" id="PR00455">
    <property type="entry name" value="HTHTETR"/>
</dbReference>
<name>A0AAW8D7M8_9MICC</name>
<comment type="caution">
    <text evidence="8">The sequence shown here is derived from an EMBL/GenBank/DDBJ whole genome shotgun (WGS) entry which is preliminary data.</text>
</comment>
<evidence type="ECO:0000259" key="7">
    <source>
        <dbReference type="PROSITE" id="PS50977"/>
    </source>
</evidence>
<dbReference type="InterPro" id="IPR036271">
    <property type="entry name" value="Tet_transcr_reg_TetR-rel_C_sf"/>
</dbReference>
<evidence type="ECO:0000313" key="11">
    <source>
        <dbReference type="Proteomes" id="UP001242995"/>
    </source>
</evidence>
<dbReference type="Pfam" id="PF13977">
    <property type="entry name" value="TetR_C_6"/>
    <property type="match status" value="1"/>
</dbReference>
<keyword evidence="4" id="KW-0804">Transcription</keyword>
<protein>
    <submittedName>
        <fullName evidence="8">AcrR family transcriptional regulator</fullName>
    </submittedName>
</protein>
<evidence type="ECO:0000313" key="8">
    <source>
        <dbReference type="EMBL" id="MDP9903710.1"/>
    </source>
</evidence>
<dbReference type="InterPro" id="IPR050109">
    <property type="entry name" value="HTH-type_TetR-like_transc_reg"/>
</dbReference>
<proteinExistence type="predicted"/>
<evidence type="ECO:0000256" key="4">
    <source>
        <dbReference type="ARBA" id="ARBA00023163"/>
    </source>
</evidence>
<evidence type="ECO:0000256" key="1">
    <source>
        <dbReference type="ARBA" id="ARBA00022491"/>
    </source>
</evidence>
<accession>A0AAW8D7M8</accession>
<dbReference type="InterPro" id="IPR001647">
    <property type="entry name" value="HTH_TetR"/>
</dbReference>
<dbReference type="InterPro" id="IPR039538">
    <property type="entry name" value="BetI_C"/>
</dbReference>